<proteinExistence type="predicted"/>
<gene>
    <name evidence="3" type="ORF">A3A79_03585</name>
</gene>
<dbReference type="EMBL" id="MFJV01000001">
    <property type="protein sequence ID" value="OGG24243.1"/>
    <property type="molecule type" value="Genomic_DNA"/>
</dbReference>
<dbReference type="InterPro" id="IPR011055">
    <property type="entry name" value="Dup_hybrid_motif"/>
</dbReference>
<dbReference type="AlphaFoldDB" id="A0A1F6AIJ3"/>
<evidence type="ECO:0000259" key="2">
    <source>
        <dbReference type="Pfam" id="PF01551"/>
    </source>
</evidence>
<dbReference type="GO" id="GO:0004222">
    <property type="term" value="F:metalloendopeptidase activity"/>
    <property type="evidence" value="ECO:0007669"/>
    <property type="project" value="TreeGrafter"/>
</dbReference>
<evidence type="ECO:0000313" key="3">
    <source>
        <dbReference type="EMBL" id="OGG24243.1"/>
    </source>
</evidence>
<dbReference type="InterPro" id="IPR050570">
    <property type="entry name" value="Cell_wall_metabolism_enzyme"/>
</dbReference>
<keyword evidence="1" id="KW-0472">Membrane</keyword>
<dbReference type="Proteomes" id="UP000178759">
    <property type="component" value="Unassembled WGS sequence"/>
</dbReference>
<dbReference type="SUPFAM" id="SSF51261">
    <property type="entry name" value="Duplicated hybrid motif"/>
    <property type="match status" value="1"/>
</dbReference>
<keyword evidence="1" id="KW-1133">Transmembrane helix</keyword>
<evidence type="ECO:0000313" key="4">
    <source>
        <dbReference type="Proteomes" id="UP000178759"/>
    </source>
</evidence>
<accession>A0A1F6AIJ3</accession>
<dbReference type="PANTHER" id="PTHR21666">
    <property type="entry name" value="PEPTIDASE-RELATED"/>
    <property type="match status" value="1"/>
</dbReference>
<dbReference type="Gene3D" id="2.70.70.10">
    <property type="entry name" value="Glucose Permease (Domain IIA)"/>
    <property type="match status" value="1"/>
</dbReference>
<keyword evidence="1" id="KW-0812">Transmembrane</keyword>
<evidence type="ECO:0000256" key="1">
    <source>
        <dbReference type="SAM" id="Phobius"/>
    </source>
</evidence>
<dbReference type="STRING" id="1798392.A3A79_03585"/>
<sequence length="199" mass="21727">MVFGLRANMLHHFHKFSLTIRKKIERLNVLQIIGVNLAGFTFFSAIIIPQANDIAYTLEVTLATQETTIEMSATDAFFQWPMSKFGLTSRFSLGHPGIDLTAPLGAPLFPVAAGTVSWTQNQSVGYGNHLLVTHERGIKSLYAHLSKIAVTPGQEVSKATSLGTVGATGWATGYHLHLEIYQDDVPINPLEVLPALTIK</sequence>
<comment type="caution">
    <text evidence="3">The sequence shown here is derived from an EMBL/GenBank/DDBJ whole genome shotgun (WGS) entry which is preliminary data.</text>
</comment>
<dbReference type="InterPro" id="IPR016047">
    <property type="entry name" value="M23ase_b-sheet_dom"/>
</dbReference>
<dbReference type="CDD" id="cd12797">
    <property type="entry name" value="M23_peptidase"/>
    <property type="match status" value="1"/>
</dbReference>
<feature type="transmembrane region" description="Helical" evidence="1">
    <location>
        <begin position="27"/>
        <end position="48"/>
    </location>
</feature>
<name>A0A1F6AIJ3_9BACT</name>
<organism evidence="3 4">
    <name type="scientific">Candidatus Gottesmanbacteria bacterium RIFCSPLOWO2_01_FULL_43_11b</name>
    <dbReference type="NCBI Taxonomy" id="1798392"/>
    <lineage>
        <taxon>Bacteria</taxon>
        <taxon>Candidatus Gottesmaniibacteriota</taxon>
    </lineage>
</organism>
<protein>
    <recommendedName>
        <fullName evidence="2">M23ase beta-sheet core domain-containing protein</fullName>
    </recommendedName>
</protein>
<reference evidence="3 4" key="1">
    <citation type="journal article" date="2016" name="Nat. Commun.">
        <title>Thousands of microbial genomes shed light on interconnected biogeochemical processes in an aquifer system.</title>
        <authorList>
            <person name="Anantharaman K."/>
            <person name="Brown C.T."/>
            <person name="Hug L.A."/>
            <person name="Sharon I."/>
            <person name="Castelle C.J."/>
            <person name="Probst A.J."/>
            <person name="Thomas B.C."/>
            <person name="Singh A."/>
            <person name="Wilkins M.J."/>
            <person name="Karaoz U."/>
            <person name="Brodie E.L."/>
            <person name="Williams K.H."/>
            <person name="Hubbard S.S."/>
            <person name="Banfield J.F."/>
        </authorList>
    </citation>
    <scope>NUCLEOTIDE SEQUENCE [LARGE SCALE GENOMIC DNA]</scope>
</reference>
<feature type="domain" description="M23ase beta-sheet core" evidence="2">
    <location>
        <begin position="95"/>
        <end position="189"/>
    </location>
</feature>
<dbReference type="Pfam" id="PF01551">
    <property type="entry name" value="Peptidase_M23"/>
    <property type="match status" value="1"/>
</dbReference>
<dbReference type="PANTHER" id="PTHR21666:SF290">
    <property type="entry name" value="PEPTIDASE M23 DOMAIN PROTEIN"/>
    <property type="match status" value="1"/>
</dbReference>